<dbReference type="InterPro" id="IPR035472">
    <property type="entry name" value="RpiR-like_SIS"/>
</dbReference>
<evidence type="ECO:0000259" key="5">
    <source>
        <dbReference type="PROSITE" id="PS51464"/>
    </source>
</evidence>
<reference evidence="7" key="1">
    <citation type="submission" date="2016-10" db="EMBL/GenBank/DDBJ databases">
        <authorList>
            <person name="Varghese N."/>
            <person name="Submissions S."/>
        </authorList>
    </citation>
    <scope>NUCLEOTIDE SEQUENCE [LARGE SCALE GENOMIC DNA]</scope>
    <source>
        <strain evidence="7">DSM 19181</strain>
    </source>
</reference>
<dbReference type="PROSITE" id="PS51071">
    <property type="entry name" value="HTH_RPIR"/>
    <property type="match status" value="1"/>
</dbReference>
<proteinExistence type="predicted"/>
<dbReference type="GO" id="GO:0003677">
    <property type="term" value="F:DNA binding"/>
    <property type="evidence" value="ECO:0007669"/>
    <property type="project" value="UniProtKB-KW"/>
</dbReference>
<dbReference type="Pfam" id="PF01418">
    <property type="entry name" value="HTH_6"/>
    <property type="match status" value="1"/>
</dbReference>
<organism evidence="6 7">
    <name type="scientific">Alkalibacterium thalassium</name>
    <dbReference type="NCBI Taxonomy" id="426701"/>
    <lineage>
        <taxon>Bacteria</taxon>
        <taxon>Bacillati</taxon>
        <taxon>Bacillota</taxon>
        <taxon>Bacilli</taxon>
        <taxon>Lactobacillales</taxon>
        <taxon>Carnobacteriaceae</taxon>
        <taxon>Alkalibacterium</taxon>
    </lineage>
</organism>
<dbReference type="STRING" id="426701.SAMN04488098_10852"/>
<dbReference type="OrthoDB" id="1648815at2"/>
<dbReference type="EMBL" id="FNFK01000085">
    <property type="protein sequence ID" value="SDK90975.1"/>
    <property type="molecule type" value="Genomic_DNA"/>
</dbReference>
<evidence type="ECO:0000256" key="2">
    <source>
        <dbReference type="ARBA" id="ARBA00023125"/>
    </source>
</evidence>
<evidence type="ECO:0000256" key="1">
    <source>
        <dbReference type="ARBA" id="ARBA00023015"/>
    </source>
</evidence>
<dbReference type="InterPro" id="IPR047640">
    <property type="entry name" value="RpiR-like"/>
</dbReference>
<name>A0A1G9FRL0_9LACT</name>
<evidence type="ECO:0000313" key="7">
    <source>
        <dbReference type="Proteomes" id="UP000199433"/>
    </source>
</evidence>
<keyword evidence="3" id="KW-0804">Transcription</keyword>
<keyword evidence="1" id="KW-0805">Transcription regulation</keyword>
<dbReference type="GO" id="GO:0003700">
    <property type="term" value="F:DNA-binding transcription factor activity"/>
    <property type="evidence" value="ECO:0007669"/>
    <property type="project" value="InterPro"/>
</dbReference>
<keyword evidence="7" id="KW-1185">Reference proteome</keyword>
<dbReference type="InterPro" id="IPR009057">
    <property type="entry name" value="Homeodomain-like_sf"/>
</dbReference>
<evidence type="ECO:0000259" key="4">
    <source>
        <dbReference type="PROSITE" id="PS51071"/>
    </source>
</evidence>
<gene>
    <name evidence="6" type="ORF">SAMN04488098_10852</name>
</gene>
<protein>
    <submittedName>
        <fullName evidence="6">Transcriptional regulator, RpiR family</fullName>
    </submittedName>
</protein>
<feature type="domain" description="SIS" evidence="5">
    <location>
        <begin position="106"/>
        <end position="248"/>
    </location>
</feature>
<dbReference type="InterPro" id="IPR036388">
    <property type="entry name" value="WH-like_DNA-bd_sf"/>
</dbReference>
<dbReference type="Gene3D" id="1.10.10.10">
    <property type="entry name" value="Winged helix-like DNA-binding domain superfamily/Winged helix DNA-binding domain"/>
    <property type="match status" value="1"/>
</dbReference>
<dbReference type="InterPro" id="IPR001347">
    <property type="entry name" value="SIS_dom"/>
</dbReference>
<dbReference type="Gene3D" id="3.40.50.10490">
    <property type="entry name" value="Glucose-6-phosphate isomerase like protein, domain 1"/>
    <property type="match status" value="1"/>
</dbReference>
<dbReference type="PANTHER" id="PTHR30514">
    <property type="entry name" value="GLUCOKINASE"/>
    <property type="match status" value="1"/>
</dbReference>
<evidence type="ECO:0000256" key="3">
    <source>
        <dbReference type="ARBA" id="ARBA00023163"/>
    </source>
</evidence>
<dbReference type="Proteomes" id="UP000199433">
    <property type="component" value="Unassembled WGS sequence"/>
</dbReference>
<dbReference type="SUPFAM" id="SSF46689">
    <property type="entry name" value="Homeodomain-like"/>
    <property type="match status" value="1"/>
</dbReference>
<dbReference type="GO" id="GO:0097367">
    <property type="term" value="F:carbohydrate derivative binding"/>
    <property type="evidence" value="ECO:0007669"/>
    <property type="project" value="InterPro"/>
</dbReference>
<dbReference type="PANTHER" id="PTHR30514:SF1">
    <property type="entry name" value="HTH-TYPE TRANSCRIPTIONAL REGULATOR HEXR-RELATED"/>
    <property type="match status" value="1"/>
</dbReference>
<dbReference type="GO" id="GO:1901135">
    <property type="term" value="P:carbohydrate derivative metabolic process"/>
    <property type="evidence" value="ECO:0007669"/>
    <property type="project" value="InterPro"/>
</dbReference>
<dbReference type="Pfam" id="PF01380">
    <property type="entry name" value="SIS"/>
    <property type="match status" value="1"/>
</dbReference>
<dbReference type="CDD" id="cd05013">
    <property type="entry name" value="SIS_RpiR"/>
    <property type="match status" value="1"/>
</dbReference>
<feature type="domain" description="HTH rpiR-type" evidence="4">
    <location>
        <begin position="1"/>
        <end position="77"/>
    </location>
</feature>
<dbReference type="InterPro" id="IPR046348">
    <property type="entry name" value="SIS_dom_sf"/>
</dbReference>
<keyword evidence="2" id="KW-0238">DNA-binding</keyword>
<dbReference type="InterPro" id="IPR000281">
    <property type="entry name" value="HTH_RpiR"/>
</dbReference>
<sequence>MDLEALINQYHNQLNENDLAIITYILENLEECQKLSIVDLSERCHTSKSSIHRLTKKLGFTGFSEFKYSMKSTSKRNLPSKNLMDLQKDDIEATLKLMKQADVEKIAKEMHKAERIFGFGTGWAQRNALKELSRNLMSVGKHMLILPAKVEFDLSMPMITKNDFVIIISLSGDTRKLEKNIKVLNFREVPILSVTSFQTNYLAQMTPYNLYYHTTTLFRENSHEATSFVTLHLVCDALYREYITYREMKEKGSEKA</sequence>
<dbReference type="AlphaFoldDB" id="A0A1G9FRL0"/>
<dbReference type="RefSeq" id="WP_091268886.1">
    <property type="nucleotide sequence ID" value="NZ_FNFK01000085.1"/>
</dbReference>
<evidence type="ECO:0000313" key="6">
    <source>
        <dbReference type="EMBL" id="SDK90975.1"/>
    </source>
</evidence>
<dbReference type="PROSITE" id="PS51464">
    <property type="entry name" value="SIS"/>
    <property type="match status" value="1"/>
</dbReference>
<accession>A0A1G9FRL0</accession>
<dbReference type="SUPFAM" id="SSF53697">
    <property type="entry name" value="SIS domain"/>
    <property type="match status" value="1"/>
</dbReference>